<evidence type="ECO:0000256" key="4">
    <source>
        <dbReference type="ARBA" id="ARBA00042703"/>
    </source>
</evidence>
<comment type="catalytic activity">
    <reaction evidence="8">
        <text>1-octadecanoyl-2-(4Z,7Z,10Z,13Z,16Z,19Z-docosahexaenoyl)-sn-glycerol + H2O = 2-(4Z,7Z,10Z,13Z,16Z,19Z-docosahexaenoyl)-glycerol + octadecanoate + H(+)</text>
        <dbReference type="Rhea" id="RHEA:77107"/>
        <dbReference type="ChEBI" id="CHEBI:15377"/>
        <dbReference type="ChEBI" id="CHEBI:15378"/>
        <dbReference type="ChEBI" id="CHEBI:25629"/>
        <dbReference type="ChEBI" id="CHEBI:77129"/>
        <dbReference type="ChEBI" id="CHEBI:186738"/>
    </reaction>
</comment>
<evidence type="ECO:0000256" key="12">
    <source>
        <dbReference type="SAM" id="MobiDB-lite"/>
    </source>
</evidence>
<evidence type="ECO:0000256" key="9">
    <source>
        <dbReference type="ARBA" id="ARBA00048504"/>
    </source>
</evidence>
<comment type="catalytic activity">
    <reaction evidence="9">
        <text>1,2-didecanoylglycerol + H2O = decanoylglycerol + decanoate + H(+)</text>
        <dbReference type="Rhea" id="RHEA:48596"/>
        <dbReference type="ChEBI" id="CHEBI:11152"/>
        <dbReference type="ChEBI" id="CHEBI:15377"/>
        <dbReference type="ChEBI" id="CHEBI:15378"/>
        <dbReference type="ChEBI" id="CHEBI:27689"/>
        <dbReference type="ChEBI" id="CHEBI:90605"/>
    </reaction>
</comment>
<dbReference type="Pfam" id="PF00561">
    <property type="entry name" value="Abhydrolase_1"/>
    <property type="match status" value="1"/>
</dbReference>
<comment type="catalytic activity">
    <reaction evidence="11">
        <text>1-octadecanoyl-2-(5Z,8Z,11Z,14Z-eicosatetraenoyl)-sn-glycerol + H2O = 2-(5Z,8Z,11Z,14Z-eicosatetraenoyl)-glycerol + octadecanoate + H(+)</text>
        <dbReference type="Rhea" id="RHEA:38507"/>
        <dbReference type="ChEBI" id="CHEBI:15377"/>
        <dbReference type="ChEBI" id="CHEBI:15378"/>
        <dbReference type="ChEBI" id="CHEBI:25629"/>
        <dbReference type="ChEBI" id="CHEBI:52392"/>
        <dbReference type="ChEBI" id="CHEBI:75728"/>
    </reaction>
</comment>
<feature type="region of interest" description="Disordered" evidence="12">
    <location>
        <begin position="18"/>
        <end position="42"/>
    </location>
</feature>
<evidence type="ECO:0000256" key="10">
    <source>
        <dbReference type="ARBA" id="ARBA00048513"/>
    </source>
</evidence>
<keyword evidence="2" id="KW-0378">Hydrolase</keyword>
<dbReference type="GeneTree" id="ENSGT00390000015880"/>
<feature type="domain" description="AB hydrolase-1" evidence="13">
    <location>
        <begin position="55"/>
        <end position="163"/>
    </location>
</feature>
<evidence type="ECO:0000256" key="11">
    <source>
        <dbReference type="ARBA" id="ARBA00048919"/>
    </source>
</evidence>
<evidence type="ECO:0000256" key="1">
    <source>
        <dbReference type="ARBA" id="ARBA00008645"/>
    </source>
</evidence>
<gene>
    <name evidence="14" type="primary">ABHD11</name>
</gene>
<dbReference type="Gene3D" id="3.40.50.1820">
    <property type="entry name" value="alpha/beta hydrolase"/>
    <property type="match status" value="1"/>
</dbReference>
<sequence>MLRWARAWRLPRRGLGPSSPSFSRVPVAPSSSQGGTEPRPVPLSYRLLDGEATRPPLVFLHGLFGCKTNFNSIAKALAQQTGRRVLTVDARNHGDSPHSPDMSYEAMSQDLQDLLPQLGLVPCVLIGHSMGGRTAMLLALQRPELVERLIAVDISPVESPSSLNFPNYIAAIRAIDIPDEASLSSARKLVDEKLSCVIQVMHPSPCMVLWAKEEWRPWASQGVPPTCNCWTPTEHKHAAVPAHQPGGGGRALHVEGELGCLGPALGQDLELPTTTRNLLWASPLPPGWKLSIRAVSQAGWWEAHT</sequence>
<evidence type="ECO:0000256" key="5">
    <source>
        <dbReference type="ARBA" id="ARBA00043667"/>
    </source>
</evidence>
<dbReference type="InterPro" id="IPR000073">
    <property type="entry name" value="AB_hydrolase_1"/>
</dbReference>
<dbReference type="PANTHER" id="PTHR46118">
    <property type="entry name" value="PROTEIN ABHD11"/>
    <property type="match status" value="1"/>
</dbReference>
<comment type="catalytic activity">
    <reaction evidence="6">
        <text>a 1,3-diacyl-sn-glycerol + H2O = a 1-acyl-sn-glycerol + a fatty acid + H(+)</text>
        <dbReference type="Rhea" id="RHEA:38503"/>
        <dbReference type="ChEBI" id="CHEBI:15377"/>
        <dbReference type="ChEBI" id="CHEBI:15378"/>
        <dbReference type="ChEBI" id="CHEBI:28868"/>
        <dbReference type="ChEBI" id="CHEBI:64683"/>
        <dbReference type="ChEBI" id="CHEBI:77272"/>
    </reaction>
</comment>
<dbReference type="GO" id="GO:0016298">
    <property type="term" value="F:lipase activity"/>
    <property type="evidence" value="ECO:0007669"/>
    <property type="project" value="Ensembl"/>
</dbReference>
<protein>
    <recommendedName>
        <fullName evidence="7">sn-1-specific diacylglycerol lipase ABHD11</fullName>
        <ecNumber evidence="3">3.1.1.116</ecNumber>
    </recommendedName>
    <alternativeName>
        <fullName evidence="4">Alpha/beta hydrolase domain-containing protein 11</fullName>
    </alternativeName>
</protein>
<dbReference type="PANTHER" id="PTHR46118:SF4">
    <property type="entry name" value="PROTEIN ABHD11"/>
    <property type="match status" value="1"/>
</dbReference>
<evidence type="ECO:0000313" key="14">
    <source>
        <dbReference type="Ensembl" id="ENSBMSP00010026970.1"/>
    </source>
</evidence>
<evidence type="ECO:0000256" key="7">
    <source>
        <dbReference type="ARBA" id="ARBA00044064"/>
    </source>
</evidence>
<proteinExistence type="inferred from homology"/>
<dbReference type="Ensembl" id="ENSBMST00010029695.1">
    <property type="protein sequence ID" value="ENSBMSP00010026970.1"/>
    <property type="gene ID" value="ENSBMSG00010019563.1"/>
</dbReference>
<dbReference type="GO" id="GO:0005759">
    <property type="term" value="C:mitochondrial matrix"/>
    <property type="evidence" value="ECO:0007669"/>
    <property type="project" value="Ensembl"/>
</dbReference>
<dbReference type="EC" id="3.1.1.116" evidence="3"/>
<comment type="similarity">
    <text evidence="1">Belongs to the AB hydrolase superfamily.</text>
</comment>
<dbReference type="AlphaFoldDB" id="A0A8C0I5Q2"/>
<evidence type="ECO:0000256" key="6">
    <source>
        <dbReference type="ARBA" id="ARBA00043742"/>
    </source>
</evidence>
<comment type="catalytic activity">
    <reaction evidence="10">
        <text>1-octadecanoyl-2-(9Z-octadecenoyl)-sn-glycerol + H2O = 2-(9Z-octadecenoyl)-glycerol + octadecanoate + H(+)</text>
        <dbReference type="Rhea" id="RHEA:77103"/>
        <dbReference type="ChEBI" id="CHEBI:15377"/>
        <dbReference type="ChEBI" id="CHEBI:15378"/>
        <dbReference type="ChEBI" id="CHEBI:25629"/>
        <dbReference type="ChEBI" id="CHEBI:73990"/>
        <dbReference type="ChEBI" id="CHEBI:75468"/>
    </reaction>
</comment>
<reference evidence="14" key="1">
    <citation type="submission" date="2023-09" db="UniProtKB">
        <authorList>
            <consortium name="Ensembl"/>
        </authorList>
    </citation>
    <scope>IDENTIFICATION</scope>
</reference>
<evidence type="ECO:0000256" key="8">
    <source>
        <dbReference type="ARBA" id="ARBA00048283"/>
    </source>
</evidence>
<evidence type="ECO:0000259" key="13">
    <source>
        <dbReference type="Pfam" id="PF00561"/>
    </source>
</evidence>
<evidence type="ECO:0000256" key="2">
    <source>
        <dbReference type="ARBA" id="ARBA00022801"/>
    </source>
</evidence>
<dbReference type="GO" id="GO:0045252">
    <property type="term" value="C:oxoglutarate dehydrogenase complex"/>
    <property type="evidence" value="ECO:0007669"/>
    <property type="project" value="Ensembl"/>
</dbReference>
<evidence type="ECO:0000256" key="3">
    <source>
        <dbReference type="ARBA" id="ARBA00026104"/>
    </source>
</evidence>
<dbReference type="PRINTS" id="PR00111">
    <property type="entry name" value="ABHYDROLASE"/>
</dbReference>
<dbReference type="InterPro" id="IPR029058">
    <property type="entry name" value="AB_hydrolase_fold"/>
</dbReference>
<dbReference type="GO" id="GO:0052689">
    <property type="term" value="F:carboxylic ester hydrolase activity"/>
    <property type="evidence" value="ECO:0007669"/>
    <property type="project" value="TreeGrafter"/>
</dbReference>
<organism evidence="14">
    <name type="scientific">Balaenoptera musculus</name>
    <name type="common">Blue whale</name>
    <dbReference type="NCBI Taxonomy" id="9771"/>
    <lineage>
        <taxon>Eukaryota</taxon>
        <taxon>Metazoa</taxon>
        <taxon>Chordata</taxon>
        <taxon>Craniata</taxon>
        <taxon>Vertebrata</taxon>
        <taxon>Euteleostomi</taxon>
        <taxon>Mammalia</taxon>
        <taxon>Eutheria</taxon>
        <taxon>Laurasiatheria</taxon>
        <taxon>Artiodactyla</taxon>
        <taxon>Whippomorpha</taxon>
        <taxon>Cetacea</taxon>
        <taxon>Mysticeti</taxon>
        <taxon>Balaenopteridae</taxon>
        <taxon>Balaenoptera</taxon>
    </lineage>
</organism>
<name>A0A8C0I5Q2_BALMU</name>
<comment type="catalytic activity">
    <reaction evidence="5">
        <text>a 1,2-diacyl-sn-glycerol + H2O = a 2-acylglycerol + a fatty acid + H(+)</text>
        <dbReference type="Rhea" id="RHEA:33275"/>
        <dbReference type="ChEBI" id="CHEBI:15377"/>
        <dbReference type="ChEBI" id="CHEBI:15378"/>
        <dbReference type="ChEBI" id="CHEBI:17389"/>
        <dbReference type="ChEBI" id="CHEBI:17815"/>
        <dbReference type="ChEBI" id="CHEBI:28868"/>
        <dbReference type="EC" id="3.1.1.116"/>
    </reaction>
</comment>
<dbReference type="SUPFAM" id="SSF53474">
    <property type="entry name" value="alpha/beta-Hydrolases"/>
    <property type="match status" value="1"/>
</dbReference>
<accession>A0A8C0I5Q2</accession>